<evidence type="ECO:0000313" key="3">
    <source>
        <dbReference type="Proteomes" id="UP000620046"/>
    </source>
</evidence>
<proteinExistence type="predicted"/>
<accession>A0ABQ1FP48</accession>
<dbReference type="EMBL" id="BMJA01000001">
    <property type="protein sequence ID" value="GGA23265.1"/>
    <property type="molecule type" value="Genomic_DNA"/>
</dbReference>
<evidence type="ECO:0000256" key="1">
    <source>
        <dbReference type="SAM" id="MobiDB-lite"/>
    </source>
</evidence>
<feature type="compositionally biased region" description="Polar residues" evidence="1">
    <location>
        <begin position="57"/>
        <end position="70"/>
    </location>
</feature>
<name>A0ABQ1FP48_9GAMM</name>
<protein>
    <submittedName>
        <fullName evidence="2">Uncharacterized protein</fullName>
    </submittedName>
</protein>
<sequence>MQETAQGGPNVPQAAQNALAALKDFRQWAMSNIYQSPSEPAPQGSGQGGGSQAPSIDSKSFVQRAQQSAQDHPGLRPLINSMFQDARYSPGISNSGTGTNTSNSSST</sequence>
<feature type="region of interest" description="Disordered" evidence="1">
    <location>
        <begin position="31"/>
        <end position="107"/>
    </location>
</feature>
<dbReference type="Proteomes" id="UP000620046">
    <property type="component" value="Unassembled WGS sequence"/>
</dbReference>
<comment type="caution">
    <text evidence="2">The sequence shown here is derived from an EMBL/GenBank/DDBJ whole genome shotgun (WGS) entry which is preliminary data.</text>
</comment>
<feature type="compositionally biased region" description="Low complexity" evidence="1">
    <location>
        <begin position="35"/>
        <end position="44"/>
    </location>
</feature>
<reference evidence="3" key="1">
    <citation type="journal article" date="2019" name="Int. J. Syst. Evol. Microbiol.">
        <title>The Global Catalogue of Microorganisms (GCM) 10K type strain sequencing project: providing services to taxonomists for standard genome sequencing and annotation.</title>
        <authorList>
            <consortium name="The Broad Institute Genomics Platform"/>
            <consortium name="The Broad Institute Genome Sequencing Center for Infectious Disease"/>
            <person name="Wu L."/>
            <person name="Ma J."/>
        </authorList>
    </citation>
    <scope>NUCLEOTIDE SEQUENCE [LARGE SCALE GENOMIC DNA]</scope>
    <source>
        <strain evidence="3">CGMCC 1.15439</strain>
    </source>
</reference>
<organism evidence="2 3">
    <name type="scientific">Dyella nitratireducens</name>
    <dbReference type="NCBI Taxonomy" id="1849580"/>
    <lineage>
        <taxon>Bacteria</taxon>
        <taxon>Pseudomonadati</taxon>
        <taxon>Pseudomonadota</taxon>
        <taxon>Gammaproteobacteria</taxon>
        <taxon>Lysobacterales</taxon>
        <taxon>Rhodanobacteraceae</taxon>
        <taxon>Dyella</taxon>
    </lineage>
</organism>
<evidence type="ECO:0000313" key="2">
    <source>
        <dbReference type="EMBL" id="GGA23265.1"/>
    </source>
</evidence>
<gene>
    <name evidence="2" type="ORF">GCM10010981_09470</name>
</gene>
<keyword evidence="3" id="KW-1185">Reference proteome</keyword>
<feature type="compositionally biased region" description="Low complexity" evidence="1">
    <location>
        <begin position="93"/>
        <end position="107"/>
    </location>
</feature>